<dbReference type="AlphaFoldDB" id="A0A0F9SZV6"/>
<dbReference type="EMBL" id="LAZR01000326">
    <property type="protein sequence ID" value="KKN74445.1"/>
    <property type="molecule type" value="Genomic_DNA"/>
</dbReference>
<comment type="caution">
    <text evidence="1">The sequence shown here is derived from an EMBL/GenBank/DDBJ whole genome shotgun (WGS) entry which is preliminary data.</text>
</comment>
<organism evidence="1">
    <name type="scientific">marine sediment metagenome</name>
    <dbReference type="NCBI Taxonomy" id="412755"/>
    <lineage>
        <taxon>unclassified sequences</taxon>
        <taxon>metagenomes</taxon>
        <taxon>ecological metagenomes</taxon>
    </lineage>
</organism>
<protein>
    <submittedName>
        <fullName evidence="1">Uncharacterized protein</fullName>
    </submittedName>
</protein>
<sequence>METKFEPVILKKYGGDWLPLASPTSDLGLAKSIAMAPIINGDKCIACGVMDLSPMSDEEKVIDCRIGGMYYVYEVNSMGWGFQDGNTMERYYKSNSQQKIAV</sequence>
<accession>A0A0F9SZV6</accession>
<name>A0A0F9SZV6_9ZZZZ</name>
<gene>
    <name evidence="1" type="ORF">LCGC14_0390650</name>
</gene>
<reference evidence="1" key="1">
    <citation type="journal article" date="2015" name="Nature">
        <title>Complex archaea that bridge the gap between prokaryotes and eukaryotes.</title>
        <authorList>
            <person name="Spang A."/>
            <person name="Saw J.H."/>
            <person name="Jorgensen S.L."/>
            <person name="Zaremba-Niedzwiedzka K."/>
            <person name="Martijn J."/>
            <person name="Lind A.E."/>
            <person name="van Eijk R."/>
            <person name="Schleper C."/>
            <person name="Guy L."/>
            <person name="Ettema T.J."/>
        </authorList>
    </citation>
    <scope>NUCLEOTIDE SEQUENCE</scope>
</reference>
<proteinExistence type="predicted"/>
<evidence type="ECO:0000313" key="1">
    <source>
        <dbReference type="EMBL" id="KKN74445.1"/>
    </source>
</evidence>